<comment type="caution">
    <text evidence="1">The sequence shown here is derived from an EMBL/GenBank/DDBJ whole genome shotgun (WGS) entry which is preliminary data.</text>
</comment>
<sequence length="412" mass="44956">MEVAIIGLGAASVSLTEYYSINVLQKYTDLITPLKTIFSKDSSELTAEDYDLILKQVASLKQLAKEGVQDTNGTDTYQSFMNQAMVTPLNDIMKTLSIVGIPPDPNAAPLSDSAKIATLTGWKSLPNFQIDVLGPLNAALSIQLEAHQYTVNIENPGTGIISTLTVLASPGRSLQSMLELEYIGAGNTQMAGKMADLEQALSLSQKILTTLTGIQNISNEIQVYNKIPFKLPNTGDLDDYKKQYKQQASAYFAQIFPTAEPVADSAQKLLNLKQTLWDQMVALEAANPTSGRNVAGSLANAVYKVVQDISAAFVGVDLTAANAQDQLFASVKKWIMDNQDVRIDEAGSNKNAGAIQDRLASAMTTAQNLEESQREDVRRYLLLFQEFYKSAMSMIQLLGTIFDKINKGIFKE</sequence>
<dbReference type="PATRIC" id="fig|362787.3.peg.1684"/>
<name>A0A0C1H870_9BACT</name>
<evidence type="ECO:0000313" key="1">
    <source>
        <dbReference type="EMBL" id="KIC71083.1"/>
    </source>
</evidence>
<gene>
    <name evidence="1" type="ORF">DB44_ER00120</name>
</gene>
<organism evidence="1 2">
    <name type="scientific">Candidatus Protochlamydia amoebophila</name>
    <dbReference type="NCBI Taxonomy" id="362787"/>
    <lineage>
        <taxon>Bacteria</taxon>
        <taxon>Pseudomonadati</taxon>
        <taxon>Chlamydiota</taxon>
        <taxon>Chlamydiia</taxon>
        <taxon>Parachlamydiales</taxon>
        <taxon>Parachlamydiaceae</taxon>
        <taxon>Candidatus Protochlamydia</taxon>
    </lineage>
</organism>
<reference evidence="1 2" key="1">
    <citation type="journal article" date="2014" name="Mol. Biol. Evol.">
        <title>Massive expansion of Ubiquitination-related gene families within the Chlamydiae.</title>
        <authorList>
            <person name="Domman D."/>
            <person name="Collingro A."/>
            <person name="Lagkouvardos I."/>
            <person name="Gehre L."/>
            <person name="Weinmaier T."/>
            <person name="Rattei T."/>
            <person name="Subtil A."/>
            <person name="Horn M."/>
        </authorList>
    </citation>
    <scope>NUCLEOTIDE SEQUENCE [LARGE SCALE GENOMIC DNA]</scope>
    <source>
        <strain evidence="1 2">EI2</strain>
    </source>
</reference>
<proteinExistence type="predicted"/>
<accession>A0A0C1H870</accession>
<evidence type="ECO:0000313" key="2">
    <source>
        <dbReference type="Proteomes" id="UP000031465"/>
    </source>
</evidence>
<dbReference type="Proteomes" id="UP000031465">
    <property type="component" value="Unassembled WGS sequence"/>
</dbReference>
<dbReference type="EMBL" id="JSAN01000115">
    <property type="protein sequence ID" value="KIC71083.1"/>
    <property type="molecule type" value="Genomic_DNA"/>
</dbReference>
<dbReference type="AlphaFoldDB" id="A0A0C1H870"/>
<dbReference type="RefSeq" id="WP_039359911.1">
    <property type="nucleotide sequence ID" value="NZ_JSAN01000115.1"/>
</dbReference>
<protein>
    <submittedName>
        <fullName evidence="1">Uncharacterized protein</fullName>
    </submittedName>
</protein>